<sequence>MNDFQNQPGGGFGSVGGYNDIAGSQAEEQQRMQEDELNRQRMDQASSDAAAVQAESQASYQQPSPPATDRRVRRSKPRQTNRKTQNPKPGKTKSQRPVSAREIQPGFAILGFAVAGIWGMSLLEGDGRWFSGVVVGLMGAHFFGYYHKIMMTAGLVGAGWWFFSQYDPSQSLRSTSPQPAAFSESVNTVASGEVSSDTPVVQSPVAKTVGKPSVVSPIVLTPEQEVVARYPYPSQPALLLRPHQDSITDPTRMREFRSMMLEYEEKTGKSFLTDHRSMKPVTRDRFDYFSRYSDGDLLEGQQVTPKLSPIQGVWDYSGTQLWELDLKATVDQQFIFRTKDASGNVREGVFRTYSGDGLCYQPMTRPLSKGGRQHERFQVPVQGGEVWRGFVRSVYVAETDAQLLALDPINLAIAETHRKTAVARSSYQTQLRLIDQQREASLPGIRAAWNARSARTTR</sequence>
<keyword evidence="4" id="KW-1185">Reference proteome</keyword>
<feature type="transmembrane region" description="Helical" evidence="2">
    <location>
        <begin position="143"/>
        <end position="163"/>
    </location>
</feature>
<evidence type="ECO:0000256" key="2">
    <source>
        <dbReference type="SAM" id="Phobius"/>
    </source>
</evidence>
<gene>
    <name evidence="3" type="ORF">SAMN06265222_102124</name>
</gene>
<feature type="compositionally biased region" description="Basic residues" evidence="1">
    <location>
        <begin position="71"/>
        <end position="81"/>
    </location>
</feature>
<feature type="compositionally biased region" description="Low complexity" evidence="1">
    <location>
        <begin position="44"/>
        <end position="62"/>
    </location>
</feature>
<keyword evidence="2" id="KW-0812">Transmembrane</keyword>
<evidence type="ECO:0000313" key="4">
    <source>
        <dbReference type="Proteomes" id="UP001158067"/>
    </source>
</evidence>
<feature type="compositionally biased region" description="Basic and acidic residues" evidence="1">
    <location>
        <begin position="28"/>
        <end position="42"/>
    </location>
</feature>
<comment type="caution">
    <text evidence="3">The sequence shown here is derived from an EMBL/GenBank/DDBJ whole genome shotgun (WGS) entry which is preliminary data.</text>
</comment>
<evidence type="ECO:0000256" key="1">
    <source>
        <dbReference type="SAM" id="MobiDB-lite"/>
    </source>
</evidence>
<dbReference type="RefSeq" id="WP_283431461.1">
    <property type="nucleotide sequence ID" value="NZ_FXUG01000002.1"/>
</dbReference>
<feature type="region of interest" description="Disordered" evidence="1">
    <location>
        <begin position="1"/>
        <end position="100"/>
    </location>
</feature>
<name>A0ABY1PTF6_9BACT</name>
<keyword evidence="2" id="KW-1133">Transmembrane helix</keyword>
<feature type="transmembrane region" description="Helical" evidence="2">
    <location>
        <begin position="103"/>
        <end position="123"/>
    </location>
</feature>
<proteinExistence type="predicted"/>
<accession>A0ABY1PTF6</accession>
<organism evidence="3 4">
    <name type="scientific">Neorhodopirellula lusitana</name>
    <dbReference type="NCBI Taxonomy" id="445327"/>
    <lineage>
        <taxon>Bacteria</taxon>
        <taxon>Pseudomonadati</taxon>
        <taxon>Planctomycetota</taxon>
        <taxon>Planctomycetia</taxon>
        <taxon>Pirellulales</taxon>
        <taxon>Pirellulaceae</taxon>
        <taxon>Neorhodopirellula</taxon>
    </lineage>
</organism>
<dbReference type="Proteomes" id="UP001158067">
    <property type="component" value="Unassembled WGS sequence"/>
</dbReference>
<reference evidence="3 4" key="1">
    <citation type="submission" date="2017-05" db="EMBL/GenBank/DDBJ databases">
        <authorList>
            <person name="Varghese N."/>
            <person name="Submissions S."/>
        </authorList>
    </citation>
    <scope>NUCLEOTIDE SEQUENCE [LARGE SCALE GENOMIC DNA]</scope>
    <source>
        <strain evidence="3 4">DSM 25457</strain>
    </source>
</reference>
<dbReference type="EMBL" id="FXUG01000002">
    <property type="protein sequence ID" value="SMP46470.1"/>
    <property type="molecule type" value="Genomic_DNA"/>
</dbReference>
<keyword evidence="2" id="KW-0472">Membrane</keyword>
<evidence type="ECO:0000313" key="3">
    <source>
        <dbReference type="EMBL" id="SMP46470.1"/>
    </source>
</evidence>
<protein>
    <submittedName>
        <fullName evidence="3">Uncharacterized protein</fullName>
    </submittedName>
</protein>